<dbReference type="InterPro" id="IPR011051">
    <property type="entry name" value="RmlC_Cupin_sf"/>
</dbReference>
<dbReference type="OrthoDB" id="1921208at2759"/>
<evidence type="ECO:0000259" key="2">
    <source>
        <dbReference type="Pfam" id="PF00190"/>
    </source>
</evidence>
<dbReference type="EMBL" id="JAEHOE010000019">
    <property type="protein sequence ID" value="KAG2496444.1"/>
    <property type="molecule type" value="Genomic_DNA"/>
</dbReference>
<dbReference type="Proteomes" id="UP000612055">
    <property type="component" value="Unassembled WGS sequence"/>
</dbReference>
<protein>
    <recommendedName>
        <fullName evidence="2">Cupin type-1 domain-containing protein</fullName>
    </recommendedName>
</protein>
<name>A0A835YF33_9CHLO</name>
<feature type="signal peptide" evidence="1">
    <location>
        <begin position="1"/>
        <end position="19"/>
    </location>
</feature>
<feature type="domain" description="Cupin type-1" evidence="2">
    <location>
        <begin position="53"/>
        <end position="143"/>
    </location>
</feature>
<comment type="caution">
    <text evidence="3">The sequence shown here is derived from an EMBL/GenBank/DDBJ whole genome shotgun (WGS) entry which is preliminary data.</text>
</comment>
<evidence type="ECO:0000313" key="4">
    <source>
        <dbReference type="Proteomes" id="UP000612055"/>
    </source>
</evidence>
<organism evidence="3 4">
    <name type="scientific">Edaphochlamys debaryana</name>
    <dbReference type="NCBI Taxonomy" id="47281"/>
    <lineage>
        <taxon>Eukaryota</taxon>
        <taxon>Viridiplantae</taxon>
        <taxon>Chlorophyta</taxon>
        <taxon>core chlorophytes</taxon>
        <taxon>Chlorophyceae</taxon>
        <taxon>CS clade</taxon>
        <taxon>Chlamydomonadales</taxon>
        <taxon>Chlamydomonadales incertae sedis</taxon>
        <taxon>Edaphochlamys</taxon>
    </lineage>
</organism>
<evidence type="ECO:0000313" key="3">
    <source>
        <dbReference type="EMBL" id="KAG2496444.1"/>
    </source>
</evidence>
<dbReference type="InterPro" id="IPR006045">
    <property type="entry name" value="Cupin_1"/>
</dbReference>
<dbReference type="Pfam" id="PF00190">
    <property type="entry name" value="Cupin_1"/>
    <property type="match status" value="1"/>
</dbReference>
<dbReference type="AlphaFoldDB" id="A0A835YF33"/>
<keyword evidence="4" id="KW-1185">Reference proteome</keyword>
<keyword evidence="1" id="KW-0732">Signal</keyword>
<dbReference type="SUPFAM" id="SSF51182">
    <property type="entry name" value="RmlC-like cupins"/>
    <property type="match status" value="1"/>
</dbReference>
<dbReference type="InterPro" id="IPR014710">
    <property type="entry name" value="RmlC-like_jellyroll"/>
</dbReference>
<sequence>MARALALVLGVALLMGAYADQFNIALPPALTPWPADNSSTAVQGGSVVAEANFARVTLGPCTYRMLHLHFLADEVFAVTSGKVESLLIAPNNTAYSHTLLLGDNVVYPKGWNHLQYNPTCKQAHTYIFFNARSIGTINTPLNVAAAGASYLRSAYGRTVPPPVGLWATDAKCLERCKAKRLA</sequence>
<accession>A0A835YF33</accession>
<proteinExistence type="predicted"/>
<reference evidence="3" key="1">
    <citation type="journal article" date="2020" name="bioRxiv">
        <title>Comparative genomics of Chlamydomonas.</title>
        <authorList>
            <person name="Craig R.J."/>
            <person name="Hasan A.R."/>
            <person name="Ness R.W."/>
            <person name="Keightley P.D."/>
        </authorList>
    </citation>
    <scope>NUCLEOTIDE SEQUENCE</scope>
    <source>
        <strain evidence="3">CCAP 11/70</strain>
    </source>
</reference>
<gene>
    <name evidence="3" type="ORF">HYH03_005668</name>
</gene>
<evidence type="ECO:0000256" key="1">
    <source>
        <dbReference type="SAM" id="SignalP"/>
    </source>
</evidence>
<feature type="chain" id="PRO_5032847637" description="Cupin type-1 domain-containing protein" evidence="1">
    <location>
        <begin position="20"/>
        <end position="182"/>
    </location>
</feature>
<dbReference type="Gene3D" id="2.60.120.10">
    <property type="entry name" value="Jelly Rolls"/>
    <property type="match status" value="1"/>
</dbReference>